<dbReference type="Proteomes" id="UP000076738">
    <property type="component" value="Unassembled WGS sequence"/>
</dbReference>
<dbReference type="EMBL" id="KV417303">
    <property type="protein sequence ID" value="KZO93163.1"/>
    <property type="molecule type" value="Genomic_DNA"/>
</dbReference>
<evidence type="ECO:0000313" key="2">
    <source>
        <dbReference type="EMBL" id="KZO93163.1"/>
    </source>
</evidence>
<feature type="compositionally biased region" description="Polar residues" evidence="1">
    <location>
        <begin position="53"/>
        <end position="73"/>
    </location>
</feature>
<gene>
    <name evidence="2" type="ORF">CALVIDRAFT_258092</name>
</gene>
<name>A0A167J218_CALVF</name>
<feature type="region of interest" description="Disordered" evidence="1">
    <location>
        <begin position="35"/>
        <end position="82"/>
    </location>
</feature>
<sequence length="136" mass="14597">MSIRLRHTHVTLSLRERAAWLSGPVACMMASRYAHSSQPAPAEPTEEGARSLCGSSTRKLAPWTGSTGLASPSSPGPGLNARRIRSQTNMCRRVEAIKQTNICGEDLRLQLLAPSLSSPVIGNRRGRSSDKRGSSS</sequence>
<dbReference type="AlphaFoldDB" id="A0A167J218"/>
<evidence type="ECO:0000313" key="3">
    <source>
        <dbReference type="Proteomes" id="UP000076738"/>
    </source>
</evidence>
<protein>
    <submittedName>
        <fullName evidence="2">Uncharacterized protein</fullName>
    </submittedName>
</protein>
<evidence type="ECO:0000256" key="1">
    <source>
        <dbReference type="SAM" id="MobiDB-lite"/>
    </source>
</evidence>
<feature type="compositionally biased region" description="Basic and acidic residues" evidence="1">
    <location>
        <begin position="127"/>
        <end position="136"/>
    </location>
</feature>
<feature type="region of interest" description="Disordered" evidence="1">
    <location>
        <begin position="114"/>
        <end position="136"/>
    </location>
</feature>
<reference evidence="2 3" key="1">
    <citation type="journal article" date="2016" name="Mol. Biol. Evol.">
        <title>Comparative Genomics of Early-Diverging Mushroom-Forming Fungi Provides Insights into the Origins of Lignocellulose Decay Capabilities.</title>
        <authorList>
            <person name="Nagy L.G."/>
            <person name="Riley R."/>
            <person name="Tritt A."/>
            <person name="Adam C."/>
            <person name="Daum C."/>
            <person name="Floudas D."/>
            <person name="Sun H."/>
            <person name="Yadav J.S."/>
            <person name="Pangilinan J."/>
            <person name="Larsson K.H."/>
            <person name="Matsuura K."/>
            <person name="Barry K."/>
            <person name="Labutti K."/>
            <person name="Kuo R."/>
            <person name="Ohm R.A."/>
            <person name="Bhattacharya S.S."/>
            <person name="Shirouzu T."/>
            <person name="Yoshinaga Y."/>
            <person name="Martin F.M."/>
            <person name="Grigoriev I.V."/>
            <person name="Hibbett D.S."/>
        </authorList>
    </citation>
    <scope>NUCLEOTIDE SEQUENCE [LARGE SCALE GENOMIC DNA]</scope>
    <source>
        <strain evidence="2 3">TUFC12733</strain>
    </source>
</reference>
<proteinExistence type="predicted"/>
<organism evidence="2 3">
    <name type="scientific">Calocera viscosa (strain TUFC12733)</name>
    <dbReference type="NCBI Taxonomy" id="1330018"/>
    <lineage>
        <taxon>Eukaryota</taxon>
        <taxon>Fungi</taxon>
        <taxon>Dikarya</taxon>
        <taxon>Basidiomycota</taxon>
        <taxon>Agaricomycotina</taxon>
        <taxon>Dacrymycetes</taxon>
        <taxon>Dacrymycetales</taxon>
        <taxon>Dacrymycetaceae</taxon>
        <taxon>Calocera</taxon>
    </lineage>
</organism>
<accession>A0A167J218</accession>
<keyword evidence="3" id="KW-1185">Reference proteome</keyword>